<feature type="domain" description="DNA primase/polymerase bifunctional N-terminal" evidence="1">
    <location>
        <begin position="17"/>
        <end position="184"/>
    </location>
</feature>
<dbReference type="Proteomes" id="UP000603200">
    <property type="component" value="Unassembled WGS sequence"/>
</dbReference>
<name>A0ABQ3ZGH0_9ACTN</name>
<evidence type="ECO:0000259" key="1">
    <source>
        <dbReference type="SMART" id="SM00943"/>
    </source>
</evidence>
<proteinExistence type="predicted"/>
<organism evidence="2 3">
    <name type="scientific">Winogradskya humida</name>
    <dbReference type="NCBI Taxonomy" id="113566"/>
    <lineage>
        <taxon>Bacteria</taxon>
        <taxon>Bacillati</taxon>
        <taxon>Actinomycetota</taxon>
        <taxon>Actinomycetes</taxon>
        <taxon>Micromonosporales</taxon>
        <taxon>Micromonosporaceae</taxon>
        <taxon>Winogradskya</taxon>
    </lineage>
</organism>
<evidence type="ECO:0000313" key="2">
    <source>
        <dbReference type="EMBL" id="GIE17674.1"/>
    </source>
</evidence>
<dbReference type="Pfam" id="PF09250">
    <property type="entry name" value="Prim-Pol"/>
    <property type="match status" value="1"/>
</dbReference>
<comment type="caution">
    <text evidence="2">The sequence shown here is derived from an EMBL/GenBank/DDBJ whole genome shotgun (WGS) entry which is preliminary data.</text>
</comment>
<sequence length="224" mass="24239">MQWSNSLFDRIRLRRAALRYAAHGWAVIPGAYLDGERFSCGRAGCRIAGCHPAIESWEKQAGTDAALVASWWRHRPCTVLLATGGAFDVLEVPAAVGLRVLGAIRLHAGVIGPDRGDPGGPVAVTPSGRWMFFVRPDEPLRPELSACLDVLHHTTGSWVPAAPSRTPEGPVRWAVHPQQRGWQLPPSAAVQAMLVAVLDGMGKRPLRPTTVTVPRQMSTSRRAA</sequence>
<dbReference type="InterPro" id="IPR015330">
    <property type="entry name" value="DNA_primase/pol_bifunc_N"/>
</dbReference>
<reference evidence="2 3" key="1">
    <citation type="submission" date="2021-01" db="EMBL/GenBank/DDBJ databases">
        <title>Whole genome shotgun sequence of Actinoplanes humidus NBRC 14915.</title>
        <authorList>
            <person name="Komaki H."/>
            <person name="Tamura T."/>
        </authorList>
    </citation>
    <scope>NUCLEOTIDE SEQUENCE [LARGE SCALE GENOMIC DNA]</scope>
    <source>
        <strain evidence="2 3">NBRC 14915</strain>
    </source>
</reference>
<dbReference type="RefSeq" id="WP_203834967.1">
    <property type="nucleotide sequence ID" value="NZ_BAAATV010000001.1"/>
</dbReference>
<gene>
    <name evidence="2" type="ORF">Ahu01nite_007760</name>
</gene>
<dbReference type="SMART" id="SM00943">
    <property type="entry name" value="Prim-Pol"/>
    <property type="match status" value="1"/>
</dbReference>
<keyword evidence="3" id="KW-1185">Reference proteome</keyword>
<dbReference type="EMBL" id="BOMN01000011">
    <property type="protein sequence ID" value="GIE17674.1"/>
    <property type="molecule type" value="Genomic_DNA"/>
</dbReference>
<evidence type="ECO:0000313" key="3">
    <source>
        <dbReference type="Proteomes" id="UP000603200"/>
    </source>
</evidence>
<protein>
    <submittedName>
        <fullName evidence="2">DNA primase</fullName>
    </submittedName>
</protein>
<accession>A0ABQ3ZGH0</accession>